<dbReference type="GO" id="GO:0008270">
    <property type="term" value="F:zinc ion binding"/>
    <property type="evidence" value="ECO:0007669"/>
    <property type="project" value="UniProtKB-KW"/>
</dbReference>
<dbReference type="PROSITE" id="PS50158">
    <property type="entry name" value="ZF_CCHC"/>
    <property type="match status" value="1"/>
</dbReference>
<dbReference type="GO" id="GO:0003676">
    <property type="term" value="F:nucleic acid binding"/>
    <property type="evidence" value="ECO:0007669"/>
    <property type="project" value="InterPro"/>
</dbReference>
<organism evidence="4">
    <name type="scientific">Anthurium amnicola</name>
    <dbReference type="NCBI Taxonomy" id="1678845"/>
    <lineage>
        <taxon>Eukaryota</taxon>
        <taxon>Viridiplantae</taxon>
        <taxon>Streptophyta</taxon>
        <taxon>Embryophyta</taxon>
        <taxon>Tracheophyta</taxon>
        <taxon>Spermatophyta</taxon>
        <taxon>Magnoliopsida</taxon>
        <taxon>Liliopsida</taxon>
        <taxon>Araceae</taxon>
        <taxon>Pothoideae</taxon>
        <taxon>Potheae</taxon>
        <taxon>Anthurium</taxon>
    </lineage>
</organism>
<dbReference type="EMBL" id="GDJX01008054">
    <property type="protein sequence ID" value="JAT59882.1"/>
    <property type="molecule type" value="Transcribed_RNA"/>
</dbReference>
<reference evidence="4" key="1">
    <citation type="submission" date="2015-07" db="EMBL/GenBank/DDBJ databases">
        <title>Transcriptome Assembly of Anthurium amnicola.</title>
        <authorList>
            <person name="Suzuki J."/>
        </authorList>
    </citation>
    <scope>NUCLEOTIDE SEQUENCE</scope>
</reference>
<feature type="domain" description="CCHC-type" evidence="3">
    <location>
        <begin position="3"/>
        <end position="18"/>
    </location>
</feature>
<name>A0A1D1YZ35_9ARAE</name>
<keyword evidence="1" id="KW-0863">Zinc-finger</keyword>
<dbReference type="InterPro" id="IPR001878">
    <property type="entry name" value="Znf_CCHC"/>
</dbReference>
<accession>A0A1D1YZ35</accession>
<keyword evidence="1" id="KW-0479">Metal-binding</keyword>
<feature type="region of interest" description="Disordered" evidence="2">
    <location>
        <begin position="61"/>
        <end position="86"/>
    </location>
</feature>
<dbReference type="AlphaFoldDB" id="A0A1D1YZ35"/>
<proteinExistence type="predicted"/>
<keyword evidence="1" id="KW-0862">Zinc</keyword>
<feature type="compositionally biased region" description="Low complexity" evidence="2">
    <location>
        <begin position="61"/>
        <end position="85"/>
    </location>
</feature>
<feature type="compositionally biased region" description="Polar residues" evidence="2">
    <location>
        <begin position="12"/>
        <end position="23"/>
    </location>
</feature>
<evidence type="ECO:0000259" key="3">
    <source>
        <dbReference type="PROSITE" id="PS50158"/>
    </source>
</evidence>
<evidence type="ECO:0000313" key="4">
    <source>
        <dbReference type="EMBL" id="JAT59882.1"/>
    </source>
</evidence>
<sequence length="165" mass="17175">MGRKCSHCGKSGHNSRTCSGSRNSAAGGGLRLFGVQLQMEASGLKKSFILGCQSPCATAFASSAPPSVPSPASTSPSPSSSSLVSIEEATDKVTHGYLSDGLMAARTQQQRKKEIITHTLHVVGRSSLDRGRAQSISSWSGQAGKGGLAWHLPLLRDHEDPNSGC</sequence>
<gene>
    <name evidence="4" type="primary">gag-pol_26</name>
    <name evidence="4" type="ORF">g.46271</name>
</gene>
<evidence type="ECO:0000256" key="1">
    <source>
        <dbReference type="PROSITE-ProRule" id="PRU00047"/>
    </source>
</evidence>
<evidence type="ECO:0000256" key="2">
    <source>
        <dbReference type="SAM" id="MobiDB-lite"/>
    </source>
</evidence>
<feature type="region of interest" description="Disordered" evidence="2">
    <location>
        <begin position="1"/>
        <end position="23"/>
    </location>
</feature>
<protein>
    <submittedName>
        <fullName evidence="4">Gag-Pol polyprotein</fullName>
    </submittedName>
</protein>